<dbReference type="GO" id="GO:0005886">
    <property type="term" value="C:plasma membrane"/>
    <property type="evidence" value="ECO:0007669"/>
    <property type="project" value="UniProtKB-SubCell"/>
</dbReference>
<evidence type="ECO:0008006" key="15">
    <source>
        <dbReference type="Google" id="ProtNLM"/>
    </source>
</evidence>
<evidence type="ECO:0000256" key="10">
    <source>
        <dbReference type="SAM" id="MobiDB-lite"/>
    </source>
</evidence>
<feature type="compositionally biased region" description="Basic and acidic residues" evidence="10">
    <location>
        <begin position="284"/>
        <end position="310"/>
    </location>
</feature>
<dbReference type="GO" id="GO:0030479">
    <property type="term" value="C:actin cortical patch"/>
    <property type="evidence" value="ECO:0007669"/>
    <property type="project" value="UniProtKB-SubCell"/>
</dbReference>
<evidence type="ECO:0000256" key="3">
    <source>
        <dbReference type="ARBA" id="ARBA00004413"/>
    </source>
</evidence>
<dbReference type="InterPro" id="IPR000261">
    <property type="entry name" value="EH_dom"/>
</dbReference>
<protein>
    <recommendedName>
        <fullName evidence="15">EH domain-containing protein</fullName>
    </recommendedName>
</protein>
<keyword evidence="8" id="KW-0963">Cytoplasm</keyword>
<feature type="domain" description="EF-hand" evidence="12">
    <location>
        <begin position="668"/>
        <end position="703"/>
    </location>
</feature>
<feature type="region of interest" description="Disordered" evidence="10">
    <location>
        <begin position="47"/>
        <end position="88"/>
    </location>
</feature>
<proteinExistence type="predicted"/>
<dbReference type="GO" id="GO:0010008">
    <property type="term" value="C:endosome membrane"/>
    <property type="evidence" value="ECO:0007669"/>
    <property type="project" value="UniProtKB-SubCell"/>
</dbReference>
<evidence type="ECO:0000256" key="5">
    <source>
        <dbReference type="ARBA" id="ARBA00022583"/>
    </source>
</evidence>
<dbReference type="SUPFAM" id="SSF47473">
    <property type="entry name" value="EF-hand"/>
    <property type="match status" value="1"/>
</dbReference>
<organism evidence="13 14">
    <name type="scientific">Triangularia verruculosa</name>
    <dbReference type="NCBI Taxonomy" id="2587418"/>
    <lineage>
        <taxon>Eukaryota</taxon>
        <taxon>Fungi</taxon>
        <taxon>Dikarya</taxon>
        <taxon>Ascomycota</taxon>
        <taxon>Pezizomycotina</taxon>
        <taxon>Sordariomycetes</taxon>
        <taxon>Sordariomycetidae</taxon>
        <taxon>Sordariales</taxon>
        <taxon>Podosporaceae</taxon>
        <taxon>Triangularia</taxon>
    </lineage>
</organism>
<accession>A0AAN6X594</accession>
<evidence type="ECO:0000256" key="7">
    <source>
        <dbReference type="ARBA" id="ARBA00023203"/>
    </source>
</evidence>
<keyword evidence="14" id="KW-1185">Reference proteome</keyword>
<evidence type="ECO:0000256" key="2">
    <source>
        <dbReference type="ARBA" id="ARBA00004134"/>
    </source>
</evidence>
<evidence type="ECO:0000259" key="12">
    <source>
        <dbReference type="PROSITE" id="PS50222"/>
    </source>
</evidence>
<evidence type="ECO:0000259" key="11">
    <source>
        <dbReference type="PROSITE" id="PS50031"/>
    </source>
</evidence>
<keyword evidence="5" id="KW-0254">Endocytosis</keyword>
<keyword evidence="8" id="KW-0206">Cytoskeleton</keyword>
<dbReference type="InterPro" id="IPR011992">
    <property type="entry name" value="EF-hand-dom_pair"/>
</dbReference>
<dbReference type="Gene3D" id="1.10.238.10">
    <property type="entry name" value="EF-hand"/>
    <property type="match status" value="1"/>
</dbReference>
<comment type="function">
    <text evidence="9">Component of the PAN1 actin cytoskeleton-regulatory complex required for the internalization of endosomes during actin-coupled endocytosis. The complex links the site of endocytosis to the cell membrane-associated actin cytoskeleton. Mediates uptake of external molecules and vacuolar degradation of plasma membrane proteins. Plays a role in the proper organization of the cell membrane-associated actin cytoskeleton and promotes its destabilization.</text>
</comment>
<evidence type="ECO:0000256" key="4">
    <source>
        <dbReference type="ARBA" id="ARBA00011159"/>
    </source>
</evidence>
<feature type="compositionally biased region" description="Basic and acidic residues" evidence="10">
    <location>
        <begin position="371"/>
        <end position="388"/>
    </location>
</feature>
<evidence type="ECO:0000256" key="1">
    <source>
        <dbReference type="ARBA" id="ARBA00004125"/>
    </source>
</evidence>
<dbReference type="PROSITE" id="PS50031">
    <property type="entry name" value="EH"/>
    <property type="match status" value="1"/>
</dbReference>
<feature type="compositionally biased region" description="Basic and acidic residues" evidence="10">
    <location>
        <begin position="588"/>
        <end position="599"/>
    </location>
</feature>
<sequence length="743" mass="80388">MSTSPARNHGSAASSSAALSKSGVTNNAAALSAALKGATLAFNAQKAATNKNADTKPQAPSSRSPNRNTTQNQQGNGRTRVAGGAGADNGAFLAANHAARDASVSHSRSRASSVAHSVSGRQEIDRQANLGNGGKQPSASFIAATLAASRSTSPTPNTNQKANNAVTQVRTGRSRGQSISSASVLSIAPSLGPKSVDSLDTESIMPTTSLVSLFEGKGGEDVDPIKKRDAPTPKKRTKTPSESPRGRSPRPVGERALAEEKELDEGRQQQEQTKMKPKPKPKPKPKEVSEAAEKPKVEGESTVERHEIKRPGTPPSTFSSPAVSTEVVSPQPRRVAKTPKLEAPAPPPARNMSNKNTKTPTVQVTAIRSASMEEARPEEKQSLSKVEQRPVPAPPVMRRVSGCSVSSDDSFVSASSAQQPEPEEHPSQELTPEPQQAKQAPKPPKPRHRRASSPPPPRPSAPRLSTPNLGLDSLTNAIVASNLASARLTPSPLPPPVPPSRRHNHYDNKSHHNPLHPQRTADSLKPHRTGNSKSSSRSPKRTGMLTTLRQPQTSLSDDEDARRKMHRHAHRKGKVLGHHIPGRRNHAHHEGSRSRWRDEVSPRQKRRYEAVWASNRGLFMRPNWGFSYTDDEEEIRRQVEGSRAQQGTREAELVVNLVVRDIWDRSRLPKEELGEIWELVDRGGKGALGREEFVVGMWLVDQRLRGRRLPARVGGSVWESVGDGLGVGVPVPKGEKGKKKRKS</sequence>
<keyword evidence="6" id="KW-0967">Endosome</keyword>
<dbReference type="Proteomes" id="UP001303160">
    <property type="component" value="Unassembled WGS sequence"/>
</dbReference>
<dbReference type="GO" id="GO:0003779">
    <property type="term" value="F:actin binding"/>
    <property type="evidence" value="ECO:0007669"/>
    <property type="project" value="UniProtKB-KW"/>
</dbReference>
<evidence type="ECO:0000256" key="8">
    <source>
        <dbReference type="ARBA" id="ARBA00023212"/>
    </source>
</evidence>
<dbReference type="EMBL" id="MU864092">
    <property type="protein sequence ID" value="KAK4194144.1"/>
    <property type="molecule type" value="Genomic_DNA"/>
</dbReference>
<feature type="compositionally biased region" description="Basic and acidic residues" evidence="10">
    <location>
        <begin position="252"/>
        <end position="268"/>
    </location>
</feature>
<feature type="region of interest" description="Disordered" evidence="10">
    <location>
        <begin position="210"/>
        <end position="599"/>
    </location>
</feature>
<feature type="region of interest" description="Disordered" evidence="10">
    <location>
        <begin position="103"/>
        <end position="122"/>
    </location>
</feature>
<feature type="compositionally biased region" description="Low complexity" evidence="10">
    <location>
        <begin position="11"/>
        <end position="24"/>
    </location>
</feature>
<dbReference type="Pfam" id="PF12763">
    <property type="entry name" value="EH"/>
    <property type="match status" value="1"/>
</dbReference>
<feature type="compositionally biased region" description="Low complexity" evidence="10">
    <location>
        <begin position="396"/>
        <end position="420"/>
    </location>
</feature>
<feature type="compositionally biased region" description="Basic residues" evidence="10">
    <location>
        <begin position="563"/>
        <end position="587"/>
    </location>
</feature>
<dbReference type="GO" id="GO:0006897">
    <property type="term" value="P:endocytosis"/>
    <property type="evidence" value="ECO:0007669"/>
    <property type="project" value="UniProtKB-KW"/>
</dbReference>
<dbReference type="PROSITE" id="PS50222">
    <property type="entry name" value="EF_HAND_2"/>
    <property type="match status" value="1"/>
</dbReference>
<comment type="subcellular location">
    <subcellularLocation>
        <location evidence="3">Cell membrane</location>
        <topology evidence="3">Peripheral membrane protein</topology>
        <orientation evidence="3">Cytoplasmic side</orientation>
    </subcellularLocation>
    <subcellularLocation>
        <location evidence="2">Cytoplasm</location>
        <location evidence="2">Cytoskeleton</location>
        <location evidence="2">Actin patch</location>
    </subcellularLocation>
    <subcellularLocation>
        <location evidence="1">Endosome membrane</location>
        <topology evidence="1">Peripheral membrane protein</topology>
        <orientation evidence="1">Cytoplasmic side</orientation>
    </subcellularLocation>
</comment>
<dbReference type="CDD" id="cd00052">
    <property type="entry name" value="EH"/>
    <property type="match status" value="1"/>
</dbReference>
<feature type="compositionally biased region" description="Basic and acidic residues" evidence="10">
    <location>
        <begin position="217"/>
        <end position="232"/>
    </location>
</feature>
<feature type="domain" description="EH" evidence="11">
    <location>
        <begin position="660"/>
        <end position="710"/>
    </location>
</feature>
<dbReference type="AlphaFoldDB" id="A0AAN6X594"/>
<dbReference type="InterPro" id="IPR002048">
    <property type="entry name" value="EF_hand_dom"/>
</dbReference>
<reference evidence="13" key="2">
    <citation type="submission" date="2023-05" db="EMBL/GenBank/DDBJ databases">
        <authorList>
            <consortium name="Lawrence Berkeley National Laboratory"/>
            <person name="Steindorff A."/>
            <person name="Hensen N."/>
            <person name="Bonometti L."/>
            <person name="Westerberg I."/>
            <person name="Brannstrom I.O."/>
            <person name="Guillou S."/>
            <person name="Cros-Aarteil S."/>
            <person name="Calhoun S."/>
            <person name="Haridas S."/>
            <person name="Kuo A."/>
            <person name="Mondo S."/>
            <person name="Pangilinan J."/>
            <person name="Riley R."/>
            <person name="Labutti K."/>
            <person name="Andreopoulos B."/>
            <person name="Lipzen A."/>
            <person name="Chen C."/>
            <person name="Yanf M."/>
            <person name="Daum C."/>
            <person name="Ng V."/>
            <person name="Clum A."/>
            <person name="Ohm R."/>
            <person name="Martin F."/>
            <person name="Silar P."/>
            <person name="Natvig D."/>
            <person name="Lalanne C."/>
            <person name="Gautier V."/>
            <person name="Ament-Velasquez S.L."/>
            <person name="Kruys A."/>
            <person name="Hutchinson M.I."/>
            <person name="Powell A.J."/>
            <person name="Barry K."/>
            <person name="Miller A.N."/>
            <person name="Grigoriev I.V."/>
            <person name="Debuchy R."/>
            <person name="Gladieux P."/>
            <person name="Thoren M.H."/>
            <person name="Johannesson H."/>
        </authorList>
    </citation>
    <scope>NUCLEOTIDE SEQUENCE</scope>
    <source>
        <strain evidence="13">CBS 315.58</strain>
    </source>
</reference>
<feature type="region of interest" description="Disordered" evidence="10">
    <location>
        <begin position="1"/>
        <end position="24"/>
    </location>
</feature>
<evidence type="ECO:0000313" key="14">
    <source>
        <dbReference type="Proteomes" id="UP001303160"/>
    </source>
</evidence>
<feature type="compositionally biased region" description="Polar residues" evidence="10">
    <location>
        <begin position="465"/>
        <end position="479"/>
    </location>
</feature>
<dbReference type="GO" id="GO:0005509">
    <property type="term" value="F:calcium ion binding"/>
    <property type="evidence" value="ECO:0007669"/>
    <property type="project" value="InterPro"/>
</dbReference>
<feature type="compositionally biased region" description="Polar residues" evidence="10">
    <location>
        <begin position="315"/>
        <end position="328"/>
    </location>
</feature>
<feature type="compositionally biased region" description="Polar residues" evidence="10">
    <location>
        <begin position="544"/>
        <end position="555"/>
    </location>
</feature>
<evidence type="ECO:0000313" key="13">
    <source>
        <dbReference type="EMBL" id="KAK4194144.1"/>
    </source>
</evidence>
<feature type="compositionally biased region" description="Low complexity" evidence="10">
    <location>
        <begin position="66"/>
        <end position="80"/>
    </location>
</feature>
<keyword evidence="7" id="KW-0009">Actin-binding</keyword>
<gene>
    <name evidence="13" type="ORF">QBC40DRAFT_311677</name>
</gene>
<evidence type="ECO:0000256" key="9">
    <source>
        <dbReference type="ARBA" id="ARBA00025194"/>
    </source>
</evidence>
<feature type="compositionally biased region" description="Low complexity" evidence="10">
    <location>
        <begin position="103"/>
        <end position="119"/>
    </location>
</feature>
<feature type="compositionally biased region" description="Polar residues" evidence="10">
    <location>
        <begin position="351"/>
        <end position="368"/>
    </location>
</feature>
<dbReference type="SMART" id="SM00027">
    <property type="entry name" value="EH"/>
    <property type="match status" value="1"/>
</dbReference>
<comment type="caution">
    <text evidence="13">The sequence shown here is derived from an EMBL/GenBank/DDBJ whole genome shotgun (WGS) entry which is preliminary data.</text>
</comment>
<name>A0AAN6X594_9PEZI</name>
<comment type="subunit">
    <text evidence="4">Component of the PAN1 actin cytoskeleton-regulatory complex.</text>
</comment>
<reference evidence="13" key="1">
    <citation type="journal article" date="2023" name="Mol. Phylogenet. Evol.">
        <title>Genome-scale phylogeny and comparative genomics of the fungal order Sordariales.</title>
        <authorList>
            <person name="Hensen N."/>
            <person name="Bonometti L."/>
            <person name="Westerberg I."/>
            <person name="Brannstrom I.O."/>
            <person name="Guillou S."/>
            <person name="Cros-Aarteil S."/>
            <person name="Calhoun S."/>
            <person name="Haridas S."/>
            <person name="Kuo A."/>
            <person name="Mondo S."/>
            <person name="Pangilinan J."/>
            <person name="Riley R."/>
            <person name="LaButti K."/>
            <person name="Andreopoulos B."/>
            <person name="Lipzen A."/>
            <person name="Chen C."/>
            <person name="Yan M."/>
            <person name="Daum C."/>
            <person name="Ng V."/>
            <person name="Clum A."/>
            <person name="Steindorff A."/>
            <person name="Ohm R.A."/>
            <person name="Martin F."/>
            <person name="Silar P."/>
            <person name="Natvig D.O."/>
            <person name="Lalanne C."/>
            <person name="Gautier V."/>
            <person name="Ament-Velasquez S.L."/>
            <person name="Kruys A."/>
            <person name="Hutchinson M.I."/>
            <person name="Powell A.J."/>
            <person name="Barry K."/>
            <person name="Miller A.N."/>
            <person name="Grigoriev I.V."/>
            <person name="Debuchy R."/>
            <person name="Gladieux P."/>
            <person name="Hiltunen Thoren M."/>
            <person name="Johannesson H."/>
        </authorList>
    </citation>
    <scope>NUCLEOTIDE SEQUENCE</scope>
    <source>
        <strain evidence="13">CBS 315.58</strain>
    </source>
</reference>
<feature type="region of interest" description="Disordered" evidence="10">
    <location>
        <begin position="148"/>
        <end position="183"/>
    </location>
</feature>
<evidence type="ECO:0000256" key="6">
    <source>
        <dbReference type="ARBA" id="ARBA00022753"/>
    </source>
</evidence>